<evidence type="ECO:0000256" key="1">
    <source>
        <dbReference type="SAM" id="MobiDB-lite"/>
    </source>
</evidence>
<feature type="region of interest" description="Disordered" evidence="1">
    <location>
        <begin position="48"/>
        <end position="112"/>
    </location>
</feature>
<proteinExistence type="predicted"/>
<comment type="caution">
    <text evidence="2">The sequence shown here is derived from an EMBL/GenBank/DDBJ whole genome shotgun (WGS) entry which is preliminary data.</text>
</comment>
<evidence type="ECO:0000313" key="3">
    <source>
        <dbReference type="Proteomes" id="UP000257109"/>
    </source>
</evidence>
<dbReference type="Proteomes" id="UP000257109">
    <property type="component" value="Unassembled WGS sequence"/>
</dbReference>
<evidence type="ECO:0000313" key="2">
    <source>
        <dbReference type="EMBL" id="RDY11896.1"/>
    </source>
</evidence>
<name>A0A371IA35_MUCPR</name>
<reference evidence="2" key="1">
    <citation type="submission" date="2018-05" db="EMBL/GenBank/DDBJ databases">
        <title>Draft genome of Mucuna pruriens seed.</title>
        <authorList>
            <person name="Nnadi N.E."/>
            <person name="Vos R."/>
            <person name="Hasami M.H."/>
            <person name="Devisetty U.K."/>
            <person name="Aguiy J.C."/>
        </authorList>
    </citation>
    <scope>NUCLEOTIDE SEQUENCE [LARGE SCALE GENOMIC DNA]</scope>
    <source>
        <strain evidence="2">JCA_2017</strain>
    </source>
</reference>
<feature type="compositionally biased region" description="Basic and acidic residues" evidence="1">
    <location>
        <begin position="81"/>
        <end position="112"/>
    </location>
</feature>
<protein>
    <submittedName>
        <fullName evidence="2">Uncharacterized protein</fullName>
    </submittedName>
</protein>
<organism evidence="2 3">
    <name type="scientific">Mucuna pruriens</name>
    <name type="common">Velvet bean</name>
    <name type="synonym">Dolichos pruriens</name>
    <dbReference type="NCBI Taxonomy" id="157652"/>
    <lineage>
        <taxon>Eukaryota</taxon>
        <taxon>Viridiplantae</taxon>
        <taxon>Streptophyta</taxon>
        <taxon>Embryophyta</taxon>
        <taxon>Tracheophyta</taxon>
        <taxon>Spermatophyta</taxon>
        <taxon>Magnoliopsida</taxon>
        <taxon>eudicotyledons</taxon>
        <taxon>Gunneridae</taxon>
        <taxon>Pentapetalae</taxon>
        <taxon>rosids</taxon>
        <taxon>fabids</taxon>
        <taxon>Fabales</taxon>
        <taxon>Fabaceae</taxon>
        <taxon>Papilionoideae</taxon>
        <taxon>50 kb inversion clade</taxon>
        <taxon>NPAAA clade</taxon>
        <taxon>indigoferoid/millettioid clade</taxon>
        <taxon>Phaseoleae</taxon>
        <taxon>Mucuna</taxon>
    </lineage>
</organism>
<dbReference type="AlphaFoldDB" id="A0A371IA35"/>
<accession>A0A371IA35</accession>
<feature type="non-terminal residue" evidence="2">
    <location>
        <position position="1"/>
    </location>
</feature>
<keyword evidence="3" id="KW-1185">Reference proteome</keyword>
<gene>
    <name evidence="2" type="ORF">CR513_03375</name>
</gene>
<dbReference type="EMBL" id="QJKJ01000559">
    <property type="protein sequence ID" value="RDY11896.1"/>
    <property type="molecule type" value="Genomic_DNA"/>
</dbReference>
<sequence length="112" mass="13158">MEGSSVDWGNLSPKIKFMMNYIEELVKKIDKDTQSVNAKEEALIRERDERPKVVSIHESEGSFEEGNYSEGNRSSWSSMGERSERHGRIERNRREERIEDIVGEERNKGRKR</sequence>
<feature type="compositionally biased region" description="Polar residues" evidence="1">
    <location>
        <begin position="69"/>
        <end position="80"/>
    </location>
</feature>
<feature type="compositionally biased region" description="Basic and acidic residues" evidence="1">
    <location>
        <begin position="48"/>
        <end position="60"/>
    </location>
</feature>